<proteinExistence type="predicted"/>
<protein>
    <submittedName>
        <fullName evidence="2">Uncharacterized protein</fullName>
    </submittedName>
</protein>
<evidence type="ECO:0000256" key="1">
    <source>
        <dbReference type="SAM" id="MobiDB-lite"/>
    </source>
</evidence>
<feature type="region of interest" description="Disordered" evidence="1">
    <location>
        <begin position="1"/>
        <end position="68"/>
    </location>
</feature>
<gene>
    <name evidence="2" type="ORF">LCGC14_1199970</name>
</gene>
<accession>A0A0F9LHA4</accession>
<feature type="compositionally biased region" description="Basic and acidic residues" evidence="1">
    <location>
        <begin position="1"/>
        <end position="10"/>
    </location>
</feature>
<organism evidence="2">
    <name type="scientific">marine sediment metagenome</name>
    <dbReference type="NCBI Taxonomy" id="412755"/>
    <lineage>
        <taxon>unclassified sequences</taxon>
        <taxon>metagenomes</taxon>
        <taxon>ecological metagenomes</taxon>
    </lineage>
</organism>
<comment type="caution">
    <text evidence="2">The sequence shown here is derived from an EMBL/GenBank/DDBJ whole genome shotgun (WGS) entry which is preliminary data.</text>
</comment>
<reference evidence="2" key="1">
    <citation type="journal article" date="2015" name="Nature">
        <title>Complex archaea that bridge the gap between prokaryotes and eukaryotes.</title>
        <authorList>
            <person name="Spang A."/>
            <person name="Saw J.H."/>
            <person name="Jorgensen S.L."/>
            <person name="Zaremba-Niedzwiedzka K."/>
            <person name="Martijn J."/>
            <person name="Lind A.E."/>
            <person name="van Eijk R."/>
            <person name="Schleper C."/>
            <person name="Guy L."/>
            <person name="Ettema T.J."/>
        </authorList>
    </citation>
    <scope>NUCLEOTIDE SEQUENCE</scope>
</reference>
<feature type="compositionally biased region" description="Polar residues" evidence="1">
    <location>
        <begin position="11"/>
        <end position="22"/>
    </location>
</feature>
<sequence length="68" mass="7542">MTEQTIHEESSVNIATINTASIMFSKDEESPETPKPSEGTYQPADEPDEEKQKEAEKAPIMPQPPTPK</sequence>
<evidence type="ECO:0000313" key="2">
    <source>
        <dbReference type="EMBL" id="KKM94274.1"/>
    </source>
</evidence>
<dbReference type="AlphaFoldDB" id="A0A0F9LHA4"/>
<dbReference type="EMBL" id="LAZR01006161">
    <property type="protein sequence ID" value="KKM94274.1"/>
    <property type="molecule type" value="Genomic_DNA"/>
</dbReference>
<name>A0A0F9LHA4_9ZZZZ</name>